<dbReference type="OrthoDB" id="4628222at2"/>
<sequence>MRAIVAVLLLALVACGSQEDRFVRPGVPRTSPSGNYVAHTESVSGKTVLLITNPAGDELYRDSLEYWTSERNDGVGVLWLSDRDQLWLLVPGSTHQRVEPDAQGAWHRVADSELPEEIKRLG</sequence>
<keyword evidence="2" id="KW-1185">Reference proteome</keyword>
<evidence type="ECO:0008006" key="3">
    <source>
        <dbReference type="Google" id="ProtNLM"/>
    </source>
</evidence>
<dbReference type="AlphaFoldDB" id="A0A563EIM2"/>
<organism evidence="1 2">
    <name type="scientific">Lentzea tibetensis</name>
    <dbReference type="NCBI Taxonomy" id="2591470"/>
    <lineage>
        <taxon>Bacteria</taxon>
        <taxon>Bacillati</taxon>
        <taxon>Actinomycetota</taxon>
        <taxon>Actinomycetes</taxon>
        <taxon>Pseudonocardiales</taxon>
        <taxon>Pseudonocardiaceae</taxon>
        <taxon>Lentzea</taxon>
    </lineage>
</organism>
<comment type="caution">
    <text evidence="1">The sequence shown here is derived from an EMBL/GenBank/DDBJ whole genome shotgun (WGS) entry which is preliminary data.</text>
</comment>
<gene>
    <name evidence="1" type="ORF">FKR81_35785</name>
</gene>
<accession>A0A563EIM2</accession>
<reference evidence="1 2" key="1">
    <citation type="submission" date="2019-07" db="EMBL/GenBank/DDBJ databases">
        <title>Lentzea xizangensis sp. nov., isolated from Qinghai-Tibetan Plateau Soils.</title>
        <authorList>
            <person name="Huang J."/>
        </authorList>
    </citation>
    <scope>NUCLEOTIDE SEQUENCE [LARGE SCALE GENOMIC DNA]</scope>
    <source>
        <strain evidence="1 2">FXJ1.1311</strain>
    </source>
</reference>
<proteinExistence type="predicted"/>
<dbReference type="RefSeq" id="WP_146358654.1">
    <property type="nucleotide sequence ID" value="NZ_VOBR01000032.1"/>
</dbReference>
<protein>
    <recommendedName>
        <fullName evidence="3">Lipoprotein</fullName>
    </recommendedName>
</protein>
<name>A0A563EIM2_9PSEU</name>
<dbReference type="EMBL" id="VOBR01000032">
    <property type="protein sequence ID" value="TWP46523.1"/>
    <property type="molecule type" value="Genomic_DNA"/>
</dbReference>
<evidence type="ECO:0000313" key="1">
    <source>
        <dbReference type="EMBL" id="TWP46523.1"/>
    </source>
</evidence>
<dbReference type="PROSITE" id="PS51257">
    <property type="entry name" value="PROKAR_LIPOPROTEIN"/>
    <property type="match status" value="1"/>
</dbReference>
<dbReference type="Proteomes" id="UP000316639">
    <property type="component" value="Unassembled WGS sequence"/>
</dbReference>
<evidence type="ECO:0000313" key="2">
    <source>
        <dbReference type="Proteomes" id="UP000316639"/>
    </source>
</evidence>